<dbReference type="PATRIC" id="fig|45065.4.peg.411"/>
<keyword evidence="2" id="KW-1185">Reference proteome</keyword>
<dbReference type="Pfam" id="PF17273">
    <property type="entry name" value="DUF5338"/>
    <property type="match status" value="1"/>
</dbReference>
<evidence type="ECO:0000313" key="2">
    <source>
        <dbReference type="Proteomes" id="UP000054785"/>
    </source>
</evidence>
<protein>
    <submittedName>
        <fullName evidence="1">TraK</fullName>
    </submittedName>
</protein>
<dbReference type="RefSeq" id="WP_028386425.1">
    <property type="nucleotide sequence ID" value="NZ_CAAAHN010000016.1"/>
</dbReference>
<dbReference type="OrthoDB" id="6898855at2"/>
<dbReference type="EMBL" id="LNYC01000007">
    <property type="protein sequence ID" value="KTD04010.1"/>
    <property type="molecule type" value="Genomic_DNA"/>
</dbReference>
<gene>
    <name evidence="1" type="primary">traK_1</name>
    <name evidence="1" type="ORF">Lgee_0388</name>
</gene>
<reference evidence="1 2" key="1">
    <citation type="submission" date="2015-11" db="EMBL/GenBank/DDBJ databases">
        <title>Genomic analysis of 38 Legionella species identifies large and diverse effector repertoires.</title>
        <authorList>
            <person name="Burstein D."/>
            <person name="Amaro F."/>
            <person name="Zusman T."/>
            <person name="Lifshitz Z."/>
            <person name="Cohen O."/>
            <person name="Gilbert J.A."/>
            <person name="Pupko T."/>
            <person name="Shuman H.A."/>
            <person name="Segal G."/>
        </authorList>
    </citation>
    <scope>NUCLEOTIDE SEQUENCE [LARGE SCALE GENOMIC DNA]</scope>
    <source>
        <strain evidence="1 2">ATCC 49504</strain>
    </source>
</reference>
<sequence length="114" mass="12728">MGSSLSERIAAKQVERKVSDKSVNKAAFLALKQDIAAALADGWSIKLVWETLVEEGKISFSYKTFCGYVARLIVTEQKPSMQENTKDDDKAKSKAKTEIRGFTFNPKPNLEELL</sequence>
<dbReference type="Proteomes" id="UP000054785">
    <property type="component" value="Unassembled WGS sequence"/>
</dbReference>
<accession>A0A0W0U8A6</accession>
<proteinExistence type="predicted"/>
<organism evidence="1 2">
    <name type="scientific">Legionella geestiana</name>
    <dbReference type="NCBI Taxonomy" id="45065"/>
    <lineage>
        <taxon>Bacteria</taxon>
        <taxon>Pseudomonadati</taxon>
        <taxon>Pseudomonadota</taxon>
        <taxon>Gammaproteobacteria</taxon>
        <taxon>Legionellales</taxon>
        <taxon>Legionellaceae</taxon>
        <taxon>Legionella</taxon>
    </lineage>
</organism>
<comment type="caution">
    <text evidence="1">The sequence shown here is derived from an EMBL/GenBank/DDBJ whole genome shotgun (WGS) entry which is preliminary data.</text>
</comment>
<dbReference type="STRING" id="45065.Lgee_0388"/>
<evidence type="ECO:0000313" key="1">
    <source>
        <dbReference type="EMBL" id="KTD04010.1"/>
    </source>
</evidence>
<name>A0A0W0U8A6_9GAMM</name>
<dbReference type="InterPro" id="IPR035225">
    <property type="entry name" value="DUF5338"/>
</dbReference>
<dbReference type="AlphaFoldDB" id="A0A0W0U8A6"/>